<dbReference type="Proteomes" id="UP000044136">
    <property type="component" value="Unassembled WGS sequence"/>
</dbReference>
<evidence type="ECO:0000313" key="7">
    <source>
        <dbReference type="EMBL" id="CDZ99553.1"/>
    </source>
</evidence>
<dbReference type="GO" id="GO:0043023">
    <property type="term" value="F:ribosomal large subunit binding"/>
    <property type="evidence" value="ECO:0007669"/>
    <property type="project" value="TreeGrafter"/>
</dbReference>
<evidence type="ECO:0000256" key="2">
    <source>
        <dbReference type="ARBA" id="ARBA00005912"/>
    </source>
</evidence>
<dbReference type="FunFam" id="1.10.132.20:FF:000001">
    <property type="entry name" value="Ribosome-recycling factor"/>
    <property type="match status" value="1"/>
</dbReference>
<sequence>MSESVLKTAGDKMSKSIDSLARELASIRTGAANSSMLDRVNVEYYGAPTPLNQLASITVPEARMLVVTPYDKSSVDSVLKAIQMADLGVNPTSDGTLIRITVPQLTEERRKEFVKDARKEGENAKVAIRNVRRDANDDLKAAEKAGDISEDELRGLTDDIQKLTDKHIAEVDAMCDAKEKDILEV</sequence>
<organism evidence="7 8">
    <name type="scientific">Jeotgalicoccus saudimassiliensis</name>
    <dbReference type="NCBI Taxonomy" id="1461582"/>
    <lineage>
        <taxon>Bacteria</taxon>
        <taxon>Bacillati</taxon>
        <taxon>Bacillota</taxon>
        <taxon>Bacilli</taxon>
        <taxon>Bacillales</taxon>
        <taxon>Staphylococcaceae</taxon>
        <taxon>Jeotgalicoccus</taxon>
    </lineage>
</organism>
<dbReference type="Gene3D" id="1.10.132.20">
    <property type="entry name" value="Ribosome-recycling factor"/>
    <property type="match status" value="1"/>
</dbReference>
<feature type="domain" description="Ribosome recycling factor" evidence="6">
    <location>
        <begin position="21"/>
        <end position="183"/>
    </location>
</feature>
<dbReference type="EMBL" id="CCSE01000001">
    <property type="protein sequence ID" value="CDZ99553.1"/>
    <property type="molecule type" value="Genomic_DNA"/>
</dbReference>
<evidence type="ECO:0000256" key="1">
    <source>
        <dbReference type="ARBA" id="ARBA00004496"/>
    </source>
</evidence>
<evidence type="ECO:0000313" key="8">
    <source>
        <dbReference type="Proteomes" id="UP000044136"/>
    </source>
</evidence>
<keyword evidence="8" id="KW-1185">Reference proteome</keyword>
<dbReference type="PANTHER" id="PTHR20982">
    <property type="entry name" value="RIBOSOME RECYCLING FACTOR"/>
    <property type="match status" value="1"/>
</dbReference>
<dbReference type="Pfam" id="PF01765">
    <property type="entry name" value="RRF"/>
    <property type="match status" value="1"/>
</dbReference>
<name>A0A078LWH2_9STAP</name>
<dbReference type="OrthoDB" id="9804006at2"/>
<dbReference type="RefSeq" id="WP_035808147.1">
    <property type="nucleotide sequence ID" value="NZ_CCSE01000001.1"/>
</dbReference>
<protein>
    <recommendedName>
        <fullName evidence="5">Ribosome-recycling factor</fullName>
        <shortName evidence="5">RRF</shortName>
    </recommendedName>
    <alternativeName>
        <fullName evidence="5">Ribosome-releasing factor</fullName>
    </alternativeName>
</protein>
<dbReference type="eggNOG" id="COG0233">
    <property type="taxonomic scope" value="Bacteria"/>
</dbReference>
<evidence type="ECO:0000256" key="3">
    <source>
        <dbReference type="ARBA" id="ARBA00022490"/>
    </source>
</evidence>
<keyword evidence="4 5" id="KW-0648">Protein biosynthesis</keyword>
<dbReference type="FunFam" id="3.30.1360.40:FF:000001">
    <property type="entry name" value="Ribosome-recycling factor"/>
    <property type="match status" value="1"/>
</dbReference>
<dbReference type="InterPro" id="IPR002661">
    <property type="entry name" value="Ribosome_recyc_fac"/>
</dbReference>
<dbReference type="HAMAP" id="MF_00040">
    <property type="entry name" value="RRF"/>
    <property type="match status" value="1"/>
</dbReference>
<dbReference type="NCBIfam" id="TIGR00496">
    <property type="entry name" value="frr"/>
    <property type="match status" value="1"/>
</dbReference>
<dbReference type="GO" id="GO:0006415">
    <property type="term" value="P:translational termination"/>
    <property type="evidence" value="ECO:0007669"/>
    <property type="project" value="UniProtKB-UniRule"/>
</dbReference>
<proteinExistence type="inferred from homology"/>
<dbReference type="SUPFAM" id="SSF55194">
    <property type="entry name" value="Ribosome recycling factor, RRF"/>
    <property type="match status" value="1"/>
</dbReference>
<dbReference type="CDD" id="cd00520">
    <property type="entry name" value="RRF"/>
    <property type="match status" value="1"/>
</dbReference>
<dbReference type="InterPro" id="IPR023584">
    <property type="entry name" value="Ribosome_recyc_fac_dom"/>
</dbReference>
<dbReference type="Gene3D" id="3.30.1360.40">
    <property type="match status" value="1"/>
</dbReference>
<evidence type="ECO:0000256" key="4">
    <source>
        <dbReference type="ARBA" id="ARBA00022917"/>
    </source>
</evidence>
<accession>A0A078LWH2</accession>
<dbReference type="HOGENOM" id="CLU_073981_2_0_9"/>
<comment type="function">
    <text evidence="5">Responsible for the release of ribosomes from messenger RNA at the termination of protein biosynthesis. May increase the efficiency of translation by recycling ribosomes from one round of translation to another.</text>
</comment>
<keyword evidence="3 5" id="KW-0963">Cytoplasm</keyword>
<dbReference type="STRING" id="1461582.BN1048_00530"/>
<comment type="subcellular location">
    <subcellularLocation>
        <location evidence="1 5">Cytoplasm</location>
    </subcellularLocation>
</comment>
<dbReference type="AlphaFoldDB" id="A0A078LWH2"/>
<evidence type="ECO:0000259" key="6">
    <source>
        <dbReference type="Pfam" id="PF01765"/>
    </source>
</evidence>
<dbReference type="PANTHER" id="PTHR20982:SF3">
    <property type="entry name" value="MITOCHONDRIAL RIBOSOME RECYCLING FACTOR PSEUDO 1"/>
    <property type="match status" value="1"/>
</dbReference>
<dbReference type="InterPro" id="IPR036191">
    <property type="entry name" value="RRF_sf"/>
</dbReference>
<dbReference type="GO" id="GO:0005737">
    <property type="term" value="C:cytoplasm"/>
    <property type="evidence" value="ECO:0007669"/>
    <property type="project" value="UniProtKB-SubCell"/>
</dbReference>
<comment type="similarity">
    <text evidence="2 5">Belongs to the RRF family.</text>
</comment>
<reference evidence="7 8" key="1">
    <citation type="submission" date="2014-07" db="EMBL/GenBank/DDBJ databases">
        <authorList>
            <person name="Urmite Genomes Urmite Genomes"/>
        </authorList>
    </citation>
    <scope>NUCLEOTIDE SEQUENCE [LARGE SCALE GENOMIC DNA]</scope>
    <source>
        <strain evidence="7 8">13MG44_air</strain>
    </source>
</reference>
<gene>
    <name evidence="5 7" type="primary">frr</name>
    <name evidence="7" type="ORF">BN1048_00530</name>
</gene>
<evidence type="ECO:0000256" key="5">
    <source>
        <dbReference type="HAMAP-Rule" id="MF_00040"/>
    </source>
</evidence>